<dbReference type="Proteomes" id="UP000267821">
    <property type="component" value="Unassembled WGS sequence"/>
</dbReference>
<sequence>MRSPPETREDSEEGKLICQLRRARKIRVKESKAQDPHAVINRQKCQMTPEGLTEVCLSQQNVSQVL</sequence>
<accession>A0A3N4LGF7</accession>
<gene>
    <name evidence="1" type="ORF">L211DRAFT_590871</name>
</gene>
<protein>
    <submittedName>
        <fullName evidence="1">Uncharacterized protein</fullName>
    </submittedName>
</protein>
<dbReference type="AlphaFoldDB" id="A0A3N4LGF7"/>
<dbReference type="InParanoid" id="A0A3N4LGF7"/>
<evidence type="ECO:0000313" key="1">
    <source>
        <dbReference type="EMBL" id="RPB19761.1"/>
    </source>
</evidence>
<dbReference type="EMBL" id="ML121584">
    <property type="protein sequence ID" value="RPB19761.1"/>
    <property type="molecule type" value="Genomic_DNA"/>
</dbReference>
<organism evidence="1 2">
    <name type="scientific">Terfezia boudieri ATCC MYA-4762</name>
    <dbReference type="NCBI Taxonomy" id="1051890"/>
    <lineage>
        <taxon>Eukaryota</taxon>
        <taxon>Fungi</taxon>
        <taxon>Dikarya</taxon>
        <taxon>Ascomycota</taxon>
        <taxon>Pezizomycotina</taxon>
        <taxon>Pezizomycetes</taxon>
        <taxon>Pezizales</taxon>
        <taxon>Pezizaceae</taxon>
        <taxon>Terfezia</taxon>
    </lineage>
</organism>
<name>A0A3N4LGF7_9PEZI</name>
<reference evidence="1 2" key="1">
    <citation type="journal article" date="2018" name="Nat. Ecol. Evol.">
        <title>Pezizomycetes genomes reveal the molecular basis of ectomycorrhizal truffle lifestyle.</title>
        <authorList>
            <person name="Murat C."/>
            <person name="Payen T."/>
            <person name="Noel B."/>
            <person name="Kuo A."/>
            <person name="Morin E."/>
            <person name="Chen J."/>
            <person name="Kohler A."/>
            <person name="Krizsan K."/>
            <person name="Balestrini R."/>
            <person name="Da Silva C."/>
            <person name="Montanini B."/>
            <person name="Hainaut M."/>
            <person name="Levati E."/>
            <person name="Barry K.W."/>
            <person name="Belfiori B."/>
            <person name="Cichocki N."/>
            <person name="Clum A."/>
            <person name="Dockter R.B."/>
            <person name="Fauchery L."/>
            <person name="Guy J."/>
            <person name="Iotti M."/>
            <person name="Le Tacon F."/>
            <person name="Lindquist E.A."/>
            <person name="Lipzen A."/>
            <person name="Malagnac F."/>
            <person name="Mello A."/>
            <person name="Molinier V."/>
            <person name="Miyauchi S."/>
            <person name="Poulain J."/>
            <person name="Riccioni C."/>
            <person name="Rubini A."/>
            <person name="Sitrit Y."/>
            <person name="Splivallo R."/>
            <person name="Traeger S."/>
            <person name="Wang M."/>
            <person name="Zifcakova L."/>
            <person name="Wipf D."/>
            <person name="Zambonelli A."/>
            <person name="Paolocci F."/>
            <person name="Nowrousian M."/>
            <person name="Ottonello S."/>
            <person name="Baldrian P."/>
            <person name="Spatafora J.W."/>
            <person name="Henrissat B."/>
            <person name="Nagy L.G."/>
            <person name="Aury J.M."/>
            <person name="Wincker P."/>
            <person name="Grigoriev I.V."/>
            <person name="Bonfante P."/>
            <person name="Martin F.M."/>
        </authorList>
    </citation>
    <scope>NUCLEOTIDE SEQUENCE [LARGE SCALE GENOMIC DNA]</scope>
    <source>
        <strain evidence="1 2">ATCC MYA-4762</strain>
    </source>
</reference>
<keyword evidence="2" id="KW-1185">Reference proteome</keyword>
<evidence type="ECO:0000313" key="2">
    <source>
        <dbReference type="Proteomes" id="UP000267821"/>
    </source>
</evidence>
<proteinExistence type="predicted"/>